<organism evidence="9 10">
    <name type="scientific">Geotrichum candidum</name>
    <name type="common">Oospora lactis</name>
    <name type="synonym">Dipodascus geotrichum</name>
    <dbReference type="NCBI Taxonomy" id="1173061"/>
    <lineage>
        <taxon>Eukaryota</taxon>
        <taxon>Fungi</taxon>
        <taxon>Dikarya</taxon>
        <taxon>Ascomycota</taxon>
        <taxon>Saccharomycotina</taxon>
        <taxon>Dipodascomycetes</taxon>
        <taxon>Dipodascales</taxon>
        <taxon>Dipodascaceae</taxon>
        <taxon>Geotrichum</taxon>
    </lineage>
</organism>
<dbReference type="EMBL" id="CCBN010000003">
    <property type="protein sequence ID" value="CDO52655.1"/>
    <property type="molecule type" value="Genomic_DNA"/>
</dbReference>
<evidence type="ECO:0000313" key="10">
    <source>
        <dbReference type="Proteomes" id="UP000242525"/>
    </source>
</evidence>
<dbReference type="CDD" id="cd04077">
    <property type="entry name" value="Peptidases_S8_PCSK9_ProteinaseK_like"/>
    <property type="match status" value="1"/>
</dbReference>
<sequence length="369" mass="39829">MILITKLWSLFAIISLVSASFLVQLCSSVSVDSFIQKYPMISKDISKVYQFGAFQGIAADFVFMLQVISMTPDVQIAVNEVAEQHLAPKHLARISQRQRLHWEDKIFKYVKNFTDEINVYILDTGVFAGHSDFENRVIKSVDFTGEGIGDNNGHGTHVAGLVGSKTYGVQKEARLIDVKVLTKNGAGNLSTVLEGLEYIVNNSRETKKKSIANLSVGAAYNALLNNAVDIAVNEGIPIVVAAGNTNEPACGYSPASAQSVITVGAIDDRYDSIASFSNWGRCVDIFASGVYVASLATYRGDATLALSGTSMSSPIITGILASYMAMGLNADGAVSRLFQYATVGEIPRASIFFRPRTVNMIAYHEVSPP</sequence>
<dbReference type="SUPFAM" id="SSF52743">
    <property type="entry name" value="Subtilisin-like"/>
    <property type="match status" value="1"/>
</dbReference>
<dbReference type="InterPro" id="IPR022398">
    <property type="entry name" value="Peptidase_S8_His-AS"/>
</dbReference>
<dbReference type="PANTHER" id="PTHR43806:SF13">
    <property type="entry name" value="SUBTILASE-TYPE PROTEINASE RRT12"/>
    <property type="match status" value="1"/>
</dbReference>
<keyword evidence="7" id="KW-0732">Signal</keyword>
<dbReference type="PROSITE" id="PS00138">
    <property type="entry name" value="SUBTILASE_SER"/>
    <property type="match status" value="1"/>
</dbReference>
<evidence type="ECO:0000313" key="9">
    <source>
        <dbReference type="EMBL" id="CDO52655.1"/>
    </source>
</evidence>
<feature type="active site" description="Charge relay system" evidence="5">
    <location>
        <position position="154"/>
    </location>
</feature>
<evidence type="ECO:0000259" key="8">
    <source>
        <dbReference type="Pfam" id="PF00082"/>
    </source>
</evidence>
<dbReference type="InterPro" id="IPR000209">
    <property type="entry name" value="Peptidase_S8/S53_dom"/>
</dbReference>
<feature type="signal peptide" evidence="7">
    <location>
        <begin position="1"/>
        <end position="19"/>
    </location>
</feature>
<evidence type="ECO:0000256" key="3">
    <source>
        <dbReference type="ARBA" id="ARBA00022801"/>
    </source>
</evidence>
<dbReference type="PROSITE" id="PS51892">
    <property type="entry name" value="SUBTILASE"/>
    <property type="match status" value="1"/>
</dbReference>
<comment type="similarity">
    <text evidence="1 5 6">Belongs to the peptidase S8 family.</text>
</comment>
<dbReference type="PROSITE" id="PS00137">
    <property type="entry name" value="SUBTILASE_HIS"/>
    <property type="match status" value="1"/>
</dbReference>
<dbReference type="Gene3D" id="3.40.50.200">
    <property type="entry name" value="Peptidase S8/S53 domain"/>
    <property type="match status" value="1"/>
</dbReference>
<name>A0A0J9X633_GEOCN</name>
<dbReference type="InterPro" id="IPR015500">
    <property type="entry name" value="Peptidase_S8_subtilisin-rel"/>
</dbReference>
<feature type="chain" id="PRO_5005325529" evidence="7">
    <location>
        <begin position="20"/>
        <end position="369"/>
    </location>
</feature>
<gene>
    <name evidence="9" type="ORF">BN980_GECA03s05532g</name>
</gene>
<feature type="domain" description="Peptidase S8/S53" evidence="8">
    <location>
        <begin position="116"/>
        <end position="324"/>
    </location>
</feature>
<evidence type="ECO:0000256" key="7">
    <source>
        <dbReference type="SAM" id="SignalP"/>
    </source>
</evidence>
<evidence type="ECO:0000256" key="5">
    <source>
        <dbReference type="PROSITE-ProRule" id="PRU01240"/>
    </source>
</evidence>
<protein>
    <submittedName>
        <fullName evidence="9">Similar to Saccharomyces cerevisiae YCR045C RRT12 Probable subtilisin-family protease</fullName>
    </submittedName>
</protein>
<keyword evidence="3 5" id="KW-0378">Hydrolase</keyword>
<comment type="caution">
    <text evidence="9">The sequence shown here is derived from an EMBL/GenBank/DDBJ whole genome shotgun (WGS) entry which is preliminary data.</text>
</comment>
<keyword evidence="10" id="KW-1185">Reference proteome</keyword>
<proteinExistence type="inferred from homology"/>
<dbReference type="InterPro" id="IPR034193">
    <property type="entry name" value="PCSK9_ProteinaseK-like"/>
</dbReference>
<keyword evidence="4 5" id="KW-0720">Serine protease</keyword>
<dbReference type="InterPro" id="IPR023827">
    <property type="entry name" value="Peptidase_S8_Asp-AS"/>
</dbReference>
<dbReference type="PANTHER" id="PTHR43806">
    <property type="entry name" value="PEPTIDASE S8"/>
    <property type="match status" value="1"/>
</dbReference>
<evidence type="ECO:0000256" key="1">
    <source>
        <dbReference type="ARBA" id="ARBA00011073"/>
    </source>
</evidence>
<dbReference type="GO" id="GO:0006508">
    <property type="term" value="P:proteolysis"/>
    <property type="evidence" value="ECO:0007669"/>
    <property type="project" value="UniProtKB-KW"/>
</dbReference>
<evidence type="ECO:0000256" key="2">
    <source>
        <dbReference type="ARBA" id="ARBA00022670"/>
    </source>
</evidence>
<evidence type="ECO:0000256" key="4">
    <source>
        <dbReference type="ARBA" id="ARBA00022825"/>
    </source>
</evidence>
<feature type="active site" description="Charge relay system" evidence="5">
    <location>
        <position position="310"/>
    </location>
</feature>
<dbReference type="AlphaFoldDB" id="A0A0J9X633"/>
<dbReference type="PROSITE" id="PS00136">
    <property type="entry name" value="SUBTILASE_ASP"/>
    <property type="match status" value="1"/>
</dbReference>
<feature type="active site" description="Charge relay system" evidence="5">
    <location>
        <position position="123"/>
    </location>
</feature>
<dbReference type="InterPro" id="IPR050131">
    <property type="entry name" value="Peptidase_S8_subtilisin-like"/>
</dbReference>
<accession>A0A0J9X633</accession>
<dbReference type="Proteomes" id="UP000242525">
    <property type="component" value="Unassembled WGS sequence"/>
</dbReference>
<reference evidence="9" key="1">
    <citation type="submission" date="2014-03" db="EMBL/GenBank/DDBJ databases">
        <authorList>
            <person name="Casaregola S."/>
        </authorList>
    </citation>
    <scope>NUCLEOTIDE SEQUENCE [LARGE SCALE GENOMIC DNA]</scope>
    <source>
        <strain evidence="9">CLIB 918</strain>
    </source>
</reference>
<evidence type="ECO:0000256" key="6">
    <source>
        <dbReference type="RuleBase" id="RU003355"/>
    </source>
</evidence>
<dbReference type="STRING" id="1173061.A0A0J9X633"/>
<keyword evidence="2 5" id="KW-0645">Protease</keyword>
<dbReference type="PRINTS" id="PR00723">
    <property type="entry name" value="SUBTILISIN"/>
</dbReference>
<dbReference type="InterPro" id="IPR023828">
    <property type="entry name" value="Peptidase_S8_Ser-AS"/>
</dbReference>
<dbReference type="GO" id="GO:0004252">
    <property type="term" value="F:serine-type endopeptidase activity"/>
    <property type="evidence" value="ECO:0007669"/>
    <property type="project" value="UniProtKB-UniRule"/>
</dbReference>
<dbReference type="Pfam" id="PF00082">
    <property type="entry name" value="Peptidase_S8"/>
    <property type="match status" value="1"/>
</dbReference>
<dbReference type="OrthoDB" id="206201at2759"/>
<dbReference type="FunFam" id="3.40.50.200:FF:000007">
    <property type="entry name" value="Subtilisin-like serine protease"/>
    <property type="match status" value="1"/>
</dbReference>
<dbReference type="InterPro" id="IPR036852">
    <property type="entry name" value="Peptidase_S8/S53_dom_sf"/>
</dbReference>